<evidence type="ECO:0000256" key="2">
    <source>
        <dbReference type="ARBA" id="ARBA00022475"/>
    </source>
</evidence>
<reference evidence="8 9" key="1">
    <citation type="submission" date="2019-03" db="EMBL/GenBank/DDBJ databases">
        <title>Genomic Encyclopedia of Type Strains, Phase IV (KMG-IV): sequencing the most valuable type-strain genomes for metagenomic binning, comparative biology and taxonomic classification.</title>
        <authorList>
            <person name="Goeker M."/>
        </authorList>
    </citation>
    <scope>NUCLEOTIDE SEQUENCE [LARGE SCALE GENOMIC DNA]</scope>
    <source>
        <strain evidence="8 9">DSM 24591</strain>
    </source>
</reference>
<dbReference type="EMBL" id="SMAJ01000013">
    <property type="protein sequence ID" value="TCT04104.1"/>
    <property type="molecule type" value="Genomic_DNA"/>
</dbReference>
<comment type="caution">
    <text evidence="8">The sequence shown here is derived from an EMBL/GenBank/DDBJ whole genome shotgun (WGS) entry which is preliminary data.</text>
</comment>
<evidence type="ECO:0000259" key="7">
    <source>
        <dbReference type="Pfam" id="PF00482"/>
    </source>
</evidence>
<evidence type="ECO:0000256" key="3">
    <source>
        <dbReference type="ARBA" id="ARBA00022692"/>
    </source>
</evidence>
<evidence type="ECO:0000313" key="8">
    <source>
        <dbReference type="EMBL" id="TCT04104.1"/>
    </source>
</evidence>
<keyword evidence="2" id="KW-1003">Cell membrane</keyword>
<keyword evidence="3 6" id="KW-0812">Transmembrane</keyword>
<gene>
    <name evidence="8" type="ORF">EDC26_11382</name>
</gene>
<evidence type="ECO:0000313" key="9">
    <source>
        <dbReference type="Proteomes" id="UP000295525"/>
    </source>
</evidence>
<evidence type="ECO:0000256" key="6">
    <source>
        <dbReference type="SAM" id="Phobius"/>
    </source>
</evidence>
<organism evidence="8 9">
    <name type="scientific">Paralcaligenes ureilyticus</name>
    <dbReference type="NCBI Taxonomy" id="627131"/>
    <lineage>
        <taxon>Bacteria</taxon>
        <taxon>Pseudomonadati</taxon>
        <taxon>Pseudomonadota</taxon>
        <taxon>Betaproteobacteria</taxon>
        <taxon>Burkholderiales</taxon>
        <taxon>Alcaligenaceae</taxon>
        <taxon>Paralcaligenes</taxon>
    </lineage>
</organism>
<name>A0A4R3LUC5_9BURK</name>
<dbReference type="Pfam" id="PF00482">
    <property type="entry name" value="T2SSF"/>
    <property type="match status" value="1"/>
</dbReference>
<feature type="transmembrane region" description="Helical" evidence="6">
    <location>
        <begin position="112"/>
        <end position="130"/>
    </location>
</feature>
<dbReference type="PANTHER" id="PTHR35007">
    <property type="entry name" value="INTEGRAL MEMBRANE PROTEIN-RELATED"/>
    <property type="match status" value="1"/>
</dbReference>
<dbReference type="Proteomes" id="UP000295525">
    <property type="component" value="Unassembled WGS sequence"/>
</dbReference>
<keyword evidence="5 6" id="KW-0472">Membrane</keyword>
<dbReference type="OrthoDB" id="9810662at2"/>
<proteinExistence type="predicted"/>
<comment type="subcellular location">
    <subcellularLocation>
        <location evidence="1">Cell membrane</location>
        <topology evidence="1">Multi-pass membrane protein</topology>
    </subcellularLocation>
</comment>
<keyword evidence="4 6" id="KW-1133">Transmembrane helix</keyword>
<feature type="transmembrane region" description="Helical" evidence="6">
    <location>
        <begin position="263"/>
        <end position="284"/>
    </location>
</feature>
<dbReference type="InterPro" id="IPR018076">
    <property type="entry name" value="T2SS_GspF_dom"/>
</dbReference>
<dbReference type="RefSeq" id="WP_132584122.1">
    <property type="nucleotide sequence ID" value="NZ_SMAJ01000013.1"/>
</dbReference>
<accession>A0A4R3LUC5</accession>
<feature type="domain" description="Type II secretion system protein GspF" evidence="7">
    <location>
        <begin position="155"/>
        <end position="278"/>
    </location>
</feature>
<protein>
    <submittedName>
        <fullName evidence="8">Type II secretion system protein F (GspF)</fullName>
    </submittedName>
</protein>
<dbReference type="GO" id="GO:0005886">
    <property type="term" value="C:plasma membrane"/>
    <property type="evidence" value="ECO:0007669"/>
    <property type="project" value="UniProtKB-SubCell"/>
</dbReference>
<evidence type="ECO:0000256" key="4">
    <source>
        <dbReference type="ARBA" id="ARBA00022989"/>
    </source>
</evidence>
<feature type="transmembrane region" description="Helical" evidence="6">
    <location>
        <begin position="84"/>
        <end position="106"/>
    </location>
</feature>
<dbReference type="PANTHER" id="PTHR35007:SF2">
    <property type="entry name" value="PILUS ASSEMBLE PROTEIN"/>
    <property type="match status" value="1"/>
</dbReference>
<evidence type="ECO:0000256" key="5">
    <source>
        <dbReference type="ARBA" id="ARBA00023136"/>
    </source>
</evidence>
<dbReference type="AlphaFoldDB" id="A0A4R3LUC5"/>
<sequence length="291" mass="32395">MWFWISCFAAGVSLCLFSWVLTRPLRLPPQPAGAYSKHIGIRMIWPWVAVFAAASQPFIPWPMRKALRQQIQKAGLDTAWHAEHIVAMQMLAFSCCAVPAALAAWIYSSLTLTHSAAVALGLGGLCLWWPRRWLAQAGLRRQRQMLKEFPFLLDMTTLCVEAGLNLQGALQQAAANGPPGPLRYELRHALADMRAGMTRLDALQSLADRTDMPAVRQLVTALGQADQLGMSLGPLLRAQSEQRRAERFLRAEKLALEAPVKMLFPMIFCIFPCTFLIIGFPIVVKLIGVEF</sequence>
<evidence type="ECO:0000256" key="1">
    <source>
        <dbReference type="ARBA" id="ARBA00004651"/>
    </source>
</evidence>
<feature type="transmembrane region" description="Helical" evidence="6">
    <location>
        <begin position="44"/>
        <end position="63"/>
    </location>
</feature>
<keyword evidence="9" id="KW-1185">Reference proteome</keyword>